<name>A0ABR1Y2Y7_9PEZI</name>
<evidence type="ECO:0000256" key="1">
    <source>
        <dbReference type="SAM" id="MobiDB-lite"/>
    </source>
</evidence>
<accession>A0ABR1Y2Y7</accession>
<reference evidence="2 3" key="1">
    <citation type="journal article" date="2022" name="G3 (Bethesda)">
        <title>Enemy or ally: a genomic approach to elucidate the lifestyle of Phyllosticta citrichinaensis.</title>
        <authorList>
            <person name="Buijs V.A."/>
            <person name="Groenewald J.Z."/>
            <person name="Haridas S."/>
            <person name="LaButti K.M."/>
            <person name="Lipzen A."/>
            <person name="Martin F.M."/>
            <person name="Barry K."/>
            <person name="Grigoriev I.V."/>
            <person name="Crous P.W."/>
            <person name="Seidl M.F."/>
        </authorList>
    </citation>
    <scope>NUCLEOTIDE SEQUENCE [LARGE SCALE GENOMIC DNA]</scope>
    <source>
        <strain evidence="2 3">CBS 129764</strain>
    </source>
</reference>
<comment type="caution">
    <text evidence="2">The sequence shown here is derived from an EMBL/GenBank/DDBJ whole genome shotgun (WGS) entry which is preliminary data.</text>
</comment>
<evidence type="ECO:0000313" key="2">
    <source>
        <dbReference type="EMBL" id="KAK8175354.1"/>
    </source>
</evidence>
<dbReference type="Proteomes" id="UP001456524">
    <property type="component" value="Unassembled WGS sequence"/>
</dbReference>
<protein>
    <submittedName>
        <fullName evidence="2">Uncharacterized protein</fullName>
    </submittedName>
</protein>
<dbReference type="EMBL" id="JBBWUH010000002">
    <property type="protein sequence ID" value="KAK8175354.1"/>
    <property type="molecule type" value="Genomic_DNA"/>
</dbReference>
<proteinExistence type="predicted"/>
<sequence length="241" mass="26449">MMGRAKRCFKLLSPKPSSSLRLAREAESSPLSISGQGRAGQGRAGQAVSPTWPQSPITSLHLSPSFAVFRPYIATKRNEITQRERDIFVTPTTRACIHRGGQPYGPNRESSSSIGQWQCRQHQINPETNMAPVDANGGPKRPCARLDGNREEAPGTNACGVVVVATDRKEPVRPTRSHHPIHANDGEERTWIRRGRGKDERSSCGGHVGRQGVVGGFEFGGFSLSPFTCALLCFYYCHCRH</sequence>
<keyword evidence="3" id="KW-1185">Reference proteome</keyword>
<feature type="region of interest" description="Disordered" evidence="1">
    <location>
        <begin position="19"/>
        <end position="52"/>
    </location>
</feature>
<evidence type="ECO:0000313" key="3">
    <source>
        <dbReference type="Proteomes" id="UP001456524"/>
    </source>
</evidence>
<organism evidence="2 3">
    <name type="scientific">Phyllosticta citrichinensis</name>
    <dbReference type="NCBI Taxonomy" id="1130410"/>
    <lineage>
        <taxon>Eukaryota</taxon>
        <taxon>Fungi</taxon>
        <taxon>Dikarya</taxon>
        <taxon>Ascomycota</taxon>
        <taxon>Pezizomycotina</taxon>
        <taxon>Dothideomycetes</taxon>
        <taxon>Dothideomycetes incertae sedis</taxon>
        <taxon>Botryosphaeriales</taxon>
        <taxon>Phyllostictaceae</taxon>
        <taxon>Phyllosticta</taxon>
    </lineage>
</organism>
<gene>
    <name evidence="2" type="ORF">IWX90DRAFT_107921</name>
</gene>